<protein>
    <submittedName>
        <fullName evidence="2">Uncharacterized protein</fullName>
    </submittedName>
</protein>
<accession>A0A644UVR4</accession>
<comment type="caution">
    <text evidence="2">The sequence shown here is derived from an EMBL/GenBank/DDBJ whole genome shotgun (WGS) entry which is preliminary data.</text>
</comment>
<sequence length="126" mass="13137">MARAPVHREALTADGRWHQVDLFGARSGERKAPDTAPAVAGRLGAGHRGPAAIWHGKLRSPARRGMGEAIPSVVAGSGEAVKPGPRDPFHAAILGHREFLSNVPPAECSGQAKLKIEAEPEGTGSE</sequence>
<dbReference type="EMBL" id="VSSQ01000168">
    <property type="protein sequence ID" value="MPL82845.1"/>
    <property type="molecule type" value="Genomic_DNA"/>
</dbReference>
<evidence type="ECO:0000256" key="1">
    <source>
        <dbReference type="SAM" id="MobiDB-lite"/>
    </source>
</evidence>
<gene>
    <name evidence="2" type="ORF">SDC9_28794</name>
</gene>
<name>A0A644UVR4_9ZZZZ</name>
<reference evidence="2" key="1">
    <citation type="submission" date="2019-08" db="EMBL/GenBank/DDBJ databases">
        <authorList>
            <person name="Kucharzyk K."/>
            <person name="Murdoch R.W."/>
            <person name="Higgins S."/>
            <person name="Loffler F."/>
        </authorList>
    </citation>
    <scope>NUCLEOTIDE SEQUENCE</scope>
</reference>
<proteinExistence type="predicted"/>
<dbReference type="AlphaFoldDB" id="A0A644UVR4"/>
<evidence type="ECO:0000313" key="2">
    <source>
        <dbReference type="EMBL" id="MPL82845.1"/>
    </source>
</evidence>
<organism evidence="2">
    <name type="scientific">bioreactor metagenome</name>
    <dbReference type="NCBI Taxonomy" id="1076179"/>
    <lineage>
        <taxon>unclassified sequences</taxon>
        <taxon>metagenomes</taxon>
        <taxon>ecological metagenomes</taxon>
    </lineage>
</organism>
<feature type="region of interest" description="Disordered" evidence="1">
    <location>
        <begin position="26"/>
        <end position="51"/>
    </location>
</feature>